<evidence type="ECO:0000259" key="1">
    <source>
        <dbReference type="Pfam" id="PF17885"/>
    </source>
</evidence>
<protein>
    <submittedName>
        <fullName evidence="2">2-polyprenyl-6-methoxyphenol hydroxylase-like FAD-dependent oxidoreductase</fullName>
    </submittedName>
</protein>
<dbReference type="PRINTS" id="PR00420">
    <property type="entry name" value="RNGMNOXGNASE"/>
</dbReference>
<dbReference type="EMBL" id="JACCFJ010000001">
    <property type="protein sequence ID" value="NYI85270.1"/>
    <property type="molecule type" value="Genomic_DNA"/>
</dbReference>
<dbReference type="AlphaFoldDB" id="A0A853ASM4"/>
<evidence type="ECO:0000313" key="3">
    <source>
        <dbReference type="Proteomes" id="UP000587002"/>
    </source>
</evidence>
<keyword evidence="3" id="KW-1185">Reference proteome</keyword>
<sequence>MRKVLVVGAGQAGLQLALGLRQHSYEVTLASARTPAEIREGRVMSTQCMFDTALAHERELGLNLWDDVAPTVDGIGVSLAGPDGSRVFDFLGALGGPGQAVDQRIKMPTWIELFEKKGGEVVYEQHTPETLDAVASRYDLVVVAAGRGPLAELFPVDADRTTFDGPQRALAVAYVDGLHRRPEHPDRDGVFFNVIPGVGEIFSIPGYTFSGPCYMPIFEGIPGGPLDCWSDKPGPEEQWQRMLELLRQFVPWEYERFKDAKLTDDRATLTGSVKPVVRRPVAQLPSGTPVLGMGDAVAANDPITGQGANNASKCAKSYLDSILERGAEPFDAEWMQQAFERYWEHAQTVHAWTNAMLMPPTEHVLQVFGAAGSHQPVADLVASSFSAPSAESLKWYFDAAEAQAALGRLVGQG</sequence>
<dbReference type="RefSeq" id="WP_179723149.1">
    <property type="nucleotide sequence ID" value="NZ_BAABFH010000001.1"/>
</dbReference>
<organism evidence="2 3">
    <name type="scientific">Saccharopolyspora hordei</name>
    <dbReference type="NCBI Taxonomy" id="1838"/>
    <lineage>
        <taxon>Bacteria</taxon>
        <taxon>Bacillati</taxon>
        <taxon>Actinomycetota</taxon>
        <taxon>Actinomycetes</taxon>
        <taxon>Pseudonocardiales</taxon>
        <taxon>Pseudonocardiaceae</taxon>
        <taxon>Saccharopolyspora</taxon>
    </lineage>
</organism>
<dbReference type="Gene3D" id="3.50.50.60">
    <property type="entry name" value="FAD/NAD(P)-binding domain"/>
    <property type="match status" value="3"/>
</dbReference>
<accession>A0A853ASM4</accession>
<comment type="caution">
    <text evidence="2">The sequence shown here is derived from an EMBL/GenBank/DDBJ whole genome shotgun (WGS) entry which is preliminary data.</text>
</comment>
<gene>
    <name evidence="2" type="ORF">HNR68_003900</name>
</gene>
<proteinExistence type="predicted"/>
<dbReference type="Pfam" id="PF17885">
    <property type="entry name" value="Smoa_sbd"/>
    <property type="match status" value="1"/>
</dbReference>
<name>A0A853ASM4_9PSEU</name>
<evidence type="ECO:0000313" key="2">
    <source>
        <dbReference type="EMBL" id="NYI85270.1"/>
    </source>
</evidence>
<dbReference type="InterPro" id="IPR036188">
    <property type="entry name" value="FAD/NAD-bd_sf"/>
</dbReference>
<dbReference type="InterPro" id="IPR041654">
    <property type="entry name" value="StyA_sbd"/>
</dbReference>
<dbReference type="Proteomes" id="UP000587002">
    <property type="component" value="Unassembled WGS sequence"/>
</dbReference>
<feature type="domain" description="Styrene monooxygenase StyA putative substrate binding" evidence="1">
    <location>
        <begin position="146"/>
        <end position="256"/>
    </location>
</feature>
<reference evidence="2 3" key="1">
    <citation type="submission" date="2020-07" db="EMBL/GenBank/DDBJ databases">
        <title>Sequencing the genomes of 1000 actinobacteria strains.</title>
        <authorList>
            <person name="Klenk H.-P."/>
        </authorList>
    </citation>
    <scope>NUCLEOTIDE SEQUENCE [LARGE SCALE GENOMIC DNA]</scope>
    <source>
        <strain evidence="2 3">DSM 44065</strain>
    </source>
</reference>
<dbReference type="SUPFAM" id="SSF51905">
    <property type="entry name" value="FAD/NAD(P)-binding domain"/>
    <property type="match status" value="1"/>
</dbReference>